<dbReference type="OrthoDB" id="3548762at2759"/>
<dbReference type="Proteomes" id="UP000019487">
    <property type="component" value="Unassembled WGS sequence"/>
</dbReference>
<name>W9C7X0_SCLBF</name>
<feature type="region of interest" description="Disordered" evidence="1">
    <location>
        <begin position="1"/>
        <end position="101"/>
    </location>
</feature>
<keyword evidence="2" id="KW-0812">Transmembrane</keyword>
<feature type="compositionally biased region" description="Polar residues" evidence="1">
    <location>
        <begin position="61"/>
        <end position="72"/>
    </location>
</feature>
<feature type="compositionally biased region" description="Basic and acidic residues" evidence="1">
    <location>
        <begin position="73"/>
        <end position="87"/>
    </location>
</feature>
<evidence type="ECO:0000313" key="3">
    <source>
        <dbReference type="EMBL" id="ESZ91951.1"/>
    </source>
</evidence>
<accession>W9C7X0</accession>
<feature type="compositionally biased region" description="Acidic residues" evidence="1">
    <location>
        <begin position="88"/>
        <end position="98"/>
    </location>
</feature>
<organism evidence="3 4">
    <name type="scientific">Sclerotinia borealis (strain F-4128)</name>
    <dbReference type="NCBI Taxonomy" id="1432307"/>
    <lineage>
        <taxon>Eukaryota</taxon>
        <taxon>Fungi</taxon>
        <taxon>Dikarya</taxon>
        <taxon>Ascomycota</taxon>
        <taxon>Pezizomycotina</taxon>
        <taxon>Leotiomycetes</taxon>
        <taxon>Helotiales</taxon>
        <taxon>Sclerotiniaceae</taxon>
        <taxon>Sclerotinia</taxon>
    </lineage>
</organism>
<feature type="compositionally biased region" description="Basic and acidic residues" evidence="1">
    <location>
        <begin position="37"/>
        <end position="58"/>
    </location>
</feature>
<protein>
    <submittedName>
        <fullName evidence="3">Uncharacterized protein</fullName>
    </submittedName>
</protein>
<dbReference type="HOGENOM" id="CLU_928000_0_0_1"/>
<gene>
    <name evidence="3" type="ORF">SBOR_7660</name>
</gene>
<sequence length="300" mass="33098">MTSSSSNSDGDREQESHAPSTSKRSRSHGPHPSFSEGEAKKMRLENKDKENVKFEKIRSPAHSTCGSQSVSEINERTKLTEDDHDVGADADADADADPEANHEIETETQATAHIDSLDPLNPAAEEDDARRYESLRAGIKHHQKSSSFLRVYHGMLAGFLLGICVYYGASFKDGGLESWCEYGFMAHVYDSLVLLFLWELYIVGDLSQKSSSTALIDIRNCPVEDIPDSMLMNVLDRLRLCQIKSYLMPFFVLVMLTVYGDTFTRHWRVACEGVAEVVLGAANGTANATAHAFVNATAQA</sequence>
<keyword evidence="4" id="KW-1185">Reference proteome</keyword>
<evidence type="ECO:0000256" key="1">
    <source>
        <dbReference type="SAM" id="MobiDB-lite"/>
    </source>
</evidence>
<keyword evidence="2" id="KW-1133">Transmembrane helix</keyword>
<dbReference type="EMBL" id="AYSA01000443">
    <property type="protein sequence ID" value="ESZ91951.1"/>
    <property type="molecule type" value="Genomic_DNA"/>
</dbReference>
<evidence type="ECO:0000313" key="4">
    <source>
        <dbReference type="Proteomes" id="UP000019487"/>
    </source>
</evidence>
<feature type="transmembrane region" description="Helical" evidence="2">
    <location>
        <begin position="184"/>
        <end position="203"/>
    </location>
</feature>
<evidence type="ECO:0000256" key="2">
    <source>
        <dbReference type="SAM" id="Phobius"/>
    </source>
</evidence>
<comment type="caution">
    <text evidence="3">The sequence shown here is derived from an EMBL/GenBank/DDBJ whole genome shotgun (WGS) entry which is preliminary data.</text>
</comment>
<reference evidence="3 4" key="1">
    <citation type="journal article" date="2014" name="Genome Announc.">
        <title>Draft genome sequence of Sclerotinia borealis, a psychrophilic plant pathogenic fungus.</title>
        <authorList>
            <person name="Mardanov A.V."/>
            <person name="Beletsky A.V."/>
            <person name="Kadnikov V.V."/>
            <person name="Ignatov A.N."/>
            <person name="Ravin N.V."/>
        </authorList>
    </citation>
    <scope>NUCLEOTIDE SEQUENCE [LARGE SCALE GENOMIC DNA]</scope>
    <source>
        <strain evidence="4">F-4157</strain>
    </source>
</reference>
<keyword evidence="2" id="KW-0472">Membrane</keyword>
<feature type="transmembrane region" description="Helical" evidence="2">
    <location>
        <begin position="149"/>
        <end position="169"/>
    </location>
</feature>
<dbReference type="AlphaFoldDB" id="W9C7X0"/>
<proteinExistence type="predicted"/>